<dbReference type="PANTHER" id="PTHR32278:SF135">
    <property type="entry name" value="F-BOX PROTEIN PP2-B12"/>
    <property type="match status" value="1"/>
</dbReference>
<proteinExistence type="predicted"/>
<feature type="transmembrane region" description="Helical" evidence="1">
    <location>
        <begin position="68"/>
        <end position="83"/>
    </location>
</feature>
<sequence length="329" mass="37599">MISSILELLNTFQNIYTGLGLVCLVISFVLGLLWRAFVLVISALGVWISYLILTDHDWHGLFLTDEKGFALFASAWLGLLLLYQAQSLLAKVCLCGIETLVIWVMYSMTTNKEIPWDHSSFPEIISRSIDPVPHYSSPSDLYRSLCVSPIFLDEGHLSFAYDRATGKKCWMLGARLLLIDLAEIPEYWNWSSVPESRFSQVAELRFVYSLKIKGSIATYMLSPRTTYVAYLVYKFPNISRSGFHESPVSLRVVRVVNIQRRVVAQHNRVFLIGDMASQARRRNDGWMEIEFGEISYIEDNATIECILEGSESFVRKRGLIVEGIEFRPR</sequence>
<reference evidence="2 3" key="1">
    <citation type="journal article" date="2018" name="Nat. Genet.">
        <title>The Rosa genome provides new insights in the design of modern roses.</title>
        <authorList>
            <person name="Bendahmane M."/>
        </authorList>
    </citation>
    <scope>NUCLEOTIDE SEQUENCE [LARGE SCALE GENOMIC DNA]</scope>
    <source>
        <strain evidence="3">cv. Old Blush</strain>
    </source>
</reference>
<dbReference type="AlphaFoldDB" id="A0A2P6RMC2"/>
<name>A0A2P6RMC2_ROSCH</name>
<evidence type="ECO:0000256" key="1">
    <source>
        <dbReference type="SAM" id="Phobius"/>
    </source>
</evidence>
<dbReference type="EMBL" id="PDCK01000040">
    <property type="protein sequence ID" value="PRQ47541.1"/>
    <property type="molecule type" value="Genomic_DNA"/>
</dbReference>
<evidence type="ECO:0000313" key="3">
    <source>
        <dbReference type="Proteomes" id="UP000238479"/>
    </source>
</evidence>
<dbReference type="Proteomes" id="UP000238479">
    <property type="component" value="Chromosome 2"/>
</dbReference>
<feature type="transmembrane region" description="Helical" evidence="1">
    <location>
        <begin position="21"/>
        <end position="48"/>
    </location>
</feature>
<dbReference type="PANTHER" id="PTHR32278">
    <property type="entry name" value="F-BOX DOMAIN-CONTAINING PROTEIN"/>
    <property type="match status" value="1"/>
</dbReference>
<keyword evidence="1" id="KW-0812">Transmembrane</keyword>
<dbReference type="InterPro" id="IPR025886">
    <property type="entry name" value="PP2-like"/>
</dbReference>
<organism evidence="2 3">
    <name type="scientific">Rosa chinensis</name>
    <name type="common">China rose</name>
    <dbReference type="NCBI Taxonomy" id="74649"/>
    <lineage>
        <taxon>Eukaryota</taxon>
        <taxon>Viridiplantae</taxon>
        <taxon>Streptophyta</taxon>
        <taxon>Embryophyta</taxon>
        <taxon>Tracheophyta</taxon>
        <taxon>Spermatophyta</taxon>
        <taxon>Magnoliopsida</taxon>
        <taxon>eudicotyledons</taxon>
        <taxon>Gunneridae</taxon>
        <taxon>Pentapetalae</taxon>
        <taxon>rosids</taxon>
        <taxon>fabids</taxon>
        <taxon>Rosales</taxon>
        <taxon>Rosaceae</taxon>
        <taxon>Rosoideae</taxon>
        <taxon>Rosoideae incertae sedis</taxon>
        <taxon>Rosa</taxon>
    </lineage>
</organism>
<gene>
    <name evidence="2" type="ORF">RchiOBHm_Chr2g0100791</name>
</gene>
<keyword evidence="1" id="KW-0472">Membrane</keyword>
<accession>A0A2P6RMC2</accession>
<evidence type="ECO:0000313" key="2">
    <source>
        <dbReference type="EMBL" id="PRQ47541.1"/>
    </source>
</evidence>
<dbReference type="Pfam" id="PF14299">
    <property type="entry name" value="PP2"/>
    <property type="match status" value="1"/>
</dbReference>
<dbReference type="Gramene" id="PRQ47541">
    <property type="protein sequence ID" value="PRQ47541"/>
    <property type="gene ID" value="RchiOBHm_Chr2g0100791"/>
</dbReference>
<protein>
    <submittedName>
        <fullName evidence="2">Putative phloem protein</fullName>
    </submittedName>
</protein>
<dbReference type="STRING" id="74649.A0A2P6RMC2"/>
<comment type="caution">
    <text evidence="2">The sequence shown here is derived from an EMBL/GenBank/DDBJ whole genome shotgun (WGS) entry which is preliminary data.</text>
</comment>
<keyword evidence="3" id="KW-1185">Reference proteome</keyword>
<keyword evidence="1" id="KW-1133">Transmembrane helix</keyword>